<dbReference type="Proteomes" id="UP001165121">
    <property type="component" value="Unassembled WGS sequence"/>
</dbReference>
<sequence>MDPDDVSIDGLLASPLPHLSRGPVHFANDRKAKVCRELLGSRLEAIEVREANLGNIAKYPVQLLNEHDELATVLANEKEETARLAATLGIPVGEPGYVKSYAVVLQQCCEVLLEHS</sequence>
<evidence type="ECO:0000313" key="1">
    <source>
        <dbReference type="EMBL" id="GMF51094.1"/>
    </source>
</evidence>
<dbReference type="EMBL" id="BSXT01002813">
    <property type="protein sequence ID" value="GMF51094.1"/>
    <property type="molecule type" value="Genomic_DNA"/>
</dbReference>
<dbReference type="AlphaFoldDB" id="A0A9W6Y1U4"/>
<keyword evidence="2" id="KW-1185">Reference proteome</keyword>
<accession>A0A9W6Y1U4</accession>
<organism evidence="1 2">
    <name type="scientific">Phytophthora fragariaefolia</name>
    <dbReference type="NCBI Taxonomy" id="1490495"/>
    <lineage>
        <taxon>Eukaryota</taxon>
        <taxon>Sar</taxon>
        <taxon>Stramenopiles</taxon>
        <taxon>Oomycota</taxon>
        <taxon>Peronosporomycetes</taxon>
        <taxon>Peronosporales</taxon>
        <taxon>Peronosporaceae</taxon>
        <taxon>Phytophthora</taxon>
    </lineage>
</organism>
<dbReference type="OrthoDB" id="101648at2759"/>
<name>A0A9W6Y1U4_9STRA</name>
<proteinExistence type="predicted"/>
<evidence type="ECO:0000313" key="2">
    <source>
        <dbReference type="Proteomes" id="UP001165121"/>
    </source>
</evidence>
<reference evidence="1" key="1">
    <citation type="submission" date="2023-04" db="EMBL/GenBank/DDBJ databases">
        <title>Phytophthora fragariaefolia NBRC 109709.</title>
        <authorList>
            <person name="Ichikawa N."/>
            <person name="Sato H."/>
            <person name="Tonouchi N."/>
        </authorList>
    </citation>
    <scope>NUCLEOTIDE SEQUENCE</scope>
    <source>
        <strain evidence="1">NBRC 109709</strain>
    </source>
</reference>
<gene>
    <name evidence="1" type="ORF">Pfra01_002056200</name>
</gene>
<protein>
    <submittedName>
        <fullName evidence="1">Unnamed protein product</fullName>
    </submittedName>
</protein>
<comment type="caution">
    <text evidence="1">The sequence shown here is derived from an EMBL/GenBank/DDBJ whole genome shotgun (WGS) entry which is preliminary data.</text>
</comment>